<evidence type="ECO:0000256" key="6">
    <source>
        <dbReference type="SAM" id="Phobius"/>
    </source>
</evidence>
<dbReference type="EMBL" id="SMBX01000003">
    <property type="protein sequence ID" value="TCV00629.1"/>
    <property type="molecule type" value="Genomic_DNA"/>
</dbReference>
<organism evidence="8 9">
    <name type="scientific">Paracandidimonas soli</name>
    <dbReference type="NCBI Taxonomy" id="1917182"/>
    <lineage>
        <taxon>Bacteria</taxon>
        <taxon>Pseudomonadati</taxon>
        <taxon>Pseudomonadota</taxon>
        <taxon>Betaproteobacteria</taxon>
        <taxon>Burkholderiales</taxon>
        <taxon>Alcaligenaceae</taxon>
        <taxon>Paracandidimonas</taxon>
    </lineage>
</organism>
<keyword evidence="4 6" id="KW-1133">Transmembrane helix</keyword>
<comment type="subcellular location">
    <subcellularLocation>
        <location evidence="1">Cell membrane</location>
        <topology evidence="1">Multi-pass membrane protein</topology>
    </subcellularLocation>
</comment>
<evidence type="ECO:0000256" key="3">
    <source>
        <dbReference type="ARBA" id="ARBA00022692"/>
    </source>
</evidence>
<dbReference type="OrthoDB" id="5952202at2"/>
<evidence type="ECO:0000256" key="1">
    <source>
        <dbReference type="ARBA" id="ARBA00004651"/>
    </source>
</evidence>
<evidence type="ECO:0000313" key="9">
    <source>
        <dbReference type="Proteomes" id="UP000294692"/>
    </source>
</evidence>
<keyword evidence="9" id="KW-1185">Reference proteome</keyword>
<evidence type="ECO:0000256" key="4">
    <source>
        <dbReference type="ARBA" id="ARBA00022989"/>
    </source>
</evidence>
<dbReference type="RefSeq" id="WP_132475333.1">
    <property type="nucleotide sequence ID" value="NZ_JBHRVM010000001.1"/>
</dbReference>
<evidence type="ECO:0000313" key="8">
    <source>
        <dbReference type="EMBL" id="TCV00629.1"/>
    </source>
</evidence>
<dbReference type="AlphaFoldDB" id="A0A4R3VAU5"/>
<dbReference type="Pfam" id="PF00482">
    <property type="entry name" value="T2SSF"/>
    <property type="match status" value="1"/>
</dbReference>
<feature type="transmembrane region" description="Helical" evidence="6">
    <location>
        <begin position="141"/>
        <end position="160"/>
    </location>
</feature>
<evidence type="ECO:0000256" key="2">
    <source>
        <dbReference type="ARBA" id="ARBA00022475"/>
    </source>
</evidence>
<reference evidence="8 9" key="1">
    <citation type="submission" date="2019-03" db="EMBL/GenBank/DDBJ databases">
        <title>Genomic Encyclopedia of Type Strains, Phase IV (KMG-IV): sequencing the most valuable type-strain genomes for metagenomic binning, comparative biology and taxonomic classification.</title>
        <authorList>
            <person name="Goeker M."/>
        </authorList>
    </citation>
    <scope>NUCLEOTIDE SEQUENCE [LARGE SCALE GENOMIC DNA]</scope>
    <source>
        <strain evidence="8 9">DSM 100048</strain>
    </source>
</reference>
<proteinExistence type="predicted"/>
<sequence>MMQWSPTQLFALAICLMALALACIGLAMAWRIVKQERNQRVVEHAMYAREGGGASDAAERRGWAAIVAAAAGLGARWIAGRFGALLLEEEDRKLIEVGGFGRTSLARGLFVFARVILAVFLPLVFLLWLPVRVSGNTLLNHAVVLFLGFGGGWMLPKMYIRRRARHRRQQAKDELPLLIDLLRLLQSVGLSMDQSLHVIVNEFRDVMPVLSGELDVAVQAHARGRTREQSLLRLMRDYENEDISAICRLIVQVDQHGGAMQEPLHNFSERLREQRKMDMKEKTGKLTVKMTGVMVLTLLPALLIVTGGAGFLAVIRGLAGMGGG</sequence>
<dbReference type="Proteomes" id="UP000294692">
    <property type="component" value="Unassembled WGS sequence"/>
</dbReference>
<dbReference type="PANTHER" id="PTHR35007">
    <property type="entry name" value="INTEGRAL MEMBRANE PROTEIN-RELATED"/>
    <property type="match status" value="1"/>
</dbReference>
<protein>
    <submittedName>
        <fullName evidence="8">Tight adherence protein C</fullName>
    </submittedName>
</protein>
<dbReference type="InterPro" id="IPR018076">
    <property type="entry name" value="T2SS_GspF_dom"/>
</dbReference>
<evidence type="ECO:0000259" key="7">
    <source>
        <dbReference type="Pfam" id="PF00482"/>
    </source>
</evidence>
<feature type="transmembrane region" description="Helical" evidence="6">
    <location>
        <begin position="108"/>
        <end position="129"/>
    </location>
</feature>
<gene>
    <name evidence="8" type="ORF">EV686_103210</name>
</gene>
<name>A0A4R3VAU5_9BURK</name>
<feature type="domain" description="Type II secretion system protein GspF" evidence="7">
    <location>
        <begin position="179"/>
        <end position="305"/>
    </location>
</feature>
<feature type="transmembrane region" description="Helical" evidence="6">
    <location>
        <begin position="286"/>
        <end position="315"/>
    </location>
</feature>
<dbReference type="GO" id="GO:0005886">
    <property type="term" value="C:plasma membrane"/>
    <property type="evidence" value="ECO:0007669"/>
    <property type="project" value="UniProtKB-SubCell"/>
</dbReference>
<comment type="caution">
    <text evidence="8">The sequence shown here is derived from an EMBL/GenBank/DDBJ whole genome shotgun (WGS) entry which is preliminary data.</text>
</comment>
<keyword evidence="3 6" id="KW-0812">Transmembrane</keyword>
<keyword evidence="5 6" id="KW-0472">Membrane</keyword>
<dbReference type="PANTHER" id="PTHR35007:SF2">
    <property type="entry name" value="PILUS ASSEMBLE PROTEIN"/>
    <property type="match status" value="1"/>
</dbReference>
<accession>A0A4R3VAU5</accession>
<keyword evidence="2" id="KW-1003">Cell membrane</keyword>
<evidence type="ECO:0000256" key="5">
    <source>
        <dbReference type="ARBA" id="ARBA00023136"/>
    </source>
</evidence>